<gene>
    <name evidence="1" type="ORF">G314FT_20950</name>
</gene>
<name>A0ABY5P2N5_9ENTE</name>
<organism evidence="1 2">
    <name type="scientific">Vagococcus luciliae</name>
    <dbReference type="NCBI Taxonomy" id="2920380"/>
    <lineage>
        <taxon>Bacteria</taxon>
        <taxon>Bacillati</taxon>
        <taxon>Bacillota</taxon>
        <taxon>Bacilli</taxon>
        <taxon>Lactobacillales</taxon>
        <taxon>Enterococcaceae</taxon>
        <taxon>Vagococcus</taxon>
    </lineage>
</organism>
<geneLocation type="plasmid" evidence="1 2">
    <name>p11</name>
</geneLocation>
<dbReference type="EMBL" id="CP102452">
    <property type="protein sequence ID" value="UUV99926.1"/>
    <property type="molecule type" value="Genomic_DNA"/>
</dbReference>
<protein>
    <recommendedName>
        <fullName evidence="3">DUF2969 domain-containing protein</fullName>
    </recommendedName>
</protein>
<keyword evidence="1" id="KW-0614">Plasmid</keyword>
<dbReference type="RefSeq" id="WP_117974182.1">
    <property type="nucleotide sequence ID" value="NZ_CP102452.1"/>
</dbReference>
<evidence type="ECO:0008006" key="3">
    <source>
        <dbReference type="Google" id="ProtNLM"/>
    </source>
</evidence>
<keyword evidence="2" id="KW-1185">Reference proteome</keyword>
<sequence>MTIYESKEKKVTAYGKVVDKNKNKSTVTINNLNPDAGRDVYLQTIDMLLGFQVNYVNNICEKITHHYAPKNQ</sequence>
<proteinExistence type="predicted"/>
<evidence type="ECO:0000313" key="1">
    <source>
        <dbReference type="EMBL" id="UUV99926.1"/>
    </source>
</evidence>
<evidence type="ECO:0000313" key="2">
    <source>
        <dbReference type="Proteomes" id="UP001058273"/>
    </source>
</evidence>
<dbReference type="Proteomes" id="UP001058273">
    <property type="component" value="Plasmid p11"/>
</dbReference>
<reference evidence="1" key="1">
    <citation type="submission" date="2022-08" db="EMBL/GenBank/DDBJ databases">
        <title>Genome sequence of Vagococcus luciliae DSM 112651.</title>
        <authorList>
            <person name="Juan G."/>
            <person name="Anja P."/>
            <person name="Rolf D."/>
            <person name="Kampfer P."/>
            <person name="Vilcinskas A."/>
        </authorList>
    </citation>
    <scope>NUCLEOTIDE SEQUENCE</scope>
    <source>
        <strain evidence="1">G314FT</strain>
        <plasmid evidence="1">p11</plasmid>
    </source>
</reference>
<accession>A0ABY5P2N5</accession>
<reference evidence="1" key="2">
    <citation type="submission" date="2022-08" db="EMBL/GenBank/DDBJ databases">
        <authorList>
            <person name="Poehlein A."/>
            <person name="Guzman J."/>
            <person name="Daniel R."/>
            <person name="Vilcinskas A."/>
        </authorList>
    </citation>
    <scope>NUCLEOTIDE SEQUENCE</scope>
    <source>
        <strain evidence="1">G314FT</strain>
        <plasmid evidence="1">p11</plasmid>
    </source>
</reference>